<dbReference type="UniPathway" id="UPA00219"/>
<dbReference type="KEGG" id="moc:BB934_25635"/>
<dbReference type="GO" id="GO:0008658">
    <property type="term" value="F:penicillin binding"/>
    <property type="evidence" value="ECO:0007669"/>
    <property type="project" value="InterPro"/>
</dbReference>
<dbReference type="InterPro" id="IPR050396">
    <property type="entry name" value="Glycosyltr_51/Transpeptidase"/>
</dbReference>
<dbReference type="SUPFAM" id="SSF53955">
    <property type="entry name" value="Lysozyme-like"/>
    <property type="match status" value="1"/>
</dbReference>
<protein>
    <submittedName>
        <fullName evidence="19">Penicillin-binding protein</fullName>
    </submittedName>
</protein>
<comment type="catalytic activity">
    <reaction evidence="13">
        <text>Preferential cleavage: (Ac)2-L-Lys-D-Ala-|-D-Ala. Also transpeptidation of peptidyl-alanyl moieties that are N-acyl substituents of D-alanine.</text>
        <dbReference type="EC" id="3.4.16.4"/>
    </reaction>
</comment>
<name>A0A1B2EQ02_9HYPH</name>
<keyword evidence="9" id="KW-0133">Cell shape</keyword>
<dbReference type="SUPFAM" id="SSF50199">
    <property type="entry name" value="Staphylococcal nuclease"/>
    <property type="match status" value="1"/>
</dbReference>
<evidence type="ECO:0000256" key="1">
    <source>
        <dbReference type="ARBA" id="ARBA00004752"/>
    </source>
</evidence>
<feature type="domain" description="Penicillin-binding protein transpeptidase" evidence="17">
    <location>
        <begin position="404"/>
        <end position="638"/>
    </location>
</feature>
<keyword evidence="16" id="KW-0812">Transmembrane</keyword>
<dbReference type="AlphaFoldDB" id="A0A1B2EQ02"/>
<dbReference type="Pfam" id="PF00905">
    <property type="entry name" value="Transpeptidase"/>
    <property type="match status" value="1"/>
</dbReference>
<feature type="region of interest" description="Disordered" evidence="15">
    <location>
        <begin position="677"/>
        <end position="699"/>
    </location>
</feature>
<dbReference type="GO" id="GO:0006508">
    <property type="term" value="P:proteolysis"/>
    <property type="evidence" value="ECO:0007669"/>
    <property type="project" value="UniProtKB-KW"/>
</dbReference>
<evidence type="ECO:0000259" key="17">
    <source>
        <dbReference type="Pfam" id="PF00905"/>
    </source>
</evidence>
<dbReference type="FunFam" id="1.10.3810.10:FF:000001">
    <property type="entry name" value="Penicillin-binding protein 1A"/>
    <property type="match status" value="1"/>
</dbReference>
<dbReference type="PANTHER" id="PTHR32282">
    <property type="entry name" value="BINDING PROTEIN TRANSPEPTIDASE, PUTATIVE-RELATED"/>
    <property type="match status" value="1"/>
</dbReference>
<evidence type="ECO:0000259" key="18">
    <source>
        <dbReference type="Pfam" id="PF00912"/>
    </source>
</evidence>
<evidence type="ECO:0000256" key="15">
    <source>
        <dbReference type="SAM" id="MobiDB-lite"/>
    </source>
</evidence>
<keyword evidence="8" id="KW-0378">Hydrolase</keyword>
<dbReference type="InterPro" id="IPR035437">
    <property type="entry name" value="SNase_OB-fold_sf"/>
</dbReference>
<evidence type="ECO:0000256" key="7">
    <source>
        <dbReference type="ARBA" id="ARBA00022679"/>
    </source>
</evidence>
<evidence type="ECO:0000256" key="11">
    <source>
        <dbReference type="ARBA" id="ARBA00023268"/>
    </source>
</evidence>
<evidence type="ECO:0000256" key="2">
    <source>
        <dbReference type="ARBA" id="ARBA00007090"/>
    </source>
</evidence>
<dbReference type="SUPFAM" id="SSF56601">
    <property type="entry name" value="beta-lactamase/transpeptidase-like"/>
    <property type="match status" value="1"/>
</dbReference>
<comment type="pathway">
    <text evidence="1">Cell wall biogenesis; peptidoglycan biosynthesis.</text>
</comment>
<dbReference type="GO" id="GO:0030288">
    <property type="term" value="C:outer membrane-bounded periplasmic space"/>
    <property type="evidence" value="ECO:0007669"/>
    <property type="project" value="TreeGrafter"/>
</dbReference>
<reference evidence="19" key="1">
    <citation type="submission" date="2016-07" db="EMBL/GenBank/DDBJ databases">
        <title>Microvirga ossetica sp. nov. a new species of rhizobia isolated from root nodules of the legume species Vicia alpestris Steven originated from North Ossetia region in the Caucasus.</title>
        <authorList>
            <person name="Safronova V.I."/>
            <person name="Kuznetsova I.G."/>
            <person name="Sazanova A.L."/>
            <person name="Belimov A."/>
            <person name="Andronov E."/>
            <person name="Osledkin Y.S."/>
            <person name="Onishchuk O.P."/>
            <person name="Kurchak O.N."/>
            <person name="Shaposhnikov A.I."/>
            <person name="Willems A."/>
            <person name="Tikhonovich I.A."/>
        </authorList>
    </citation>
    <scope>NUCLEOTIDE SEQUENCE [LARGE SCALE GENOMIC DNA]</scope>
    <source>
        <strain evidence="19">V5/3M</strain>
    </source>
</reference>
<evidence type="ECO:0000256" key="12">
    <source>
        <dbReference type="ARBA" id="ARBA00023316"/>
    </source>
</evidence>
<sequence length="806" mass="86039">MLSLADPAQTLAPSRFGRLAARVPPAGRGTMEEGRRLAKRAMARTRLMYAGALRRARAAATRAATVLGPWREPIIRGAACVGTGVQRLLGRIRRRHALIVAGSFAVLLALIVGYSIATLPLDGGLQVDPTPSALVVEADGGETFATRGVFKGTKVTAADVPAHLAQAVVSIEDRRFYSHHGVDPWGILRAAWRNWQASGTREGGSTITQQLARLMFLSPDQNLRRKIQEAVISLWLERQLSKEEILLRYLNTAYFGSGAYGVDAAARRYFAKATKELSLAEAAMLAGLVRAPSQLAPTRNLGGAKERADTVLQAMVDTGAITSEQAEAARAEPVNLRVPPETPPGTNYFVDTAAADVRRLLGGASGDLTLRSTLDLELQRLAEGVIERRLDAEGRQKNVSQAALVALSPDGAIRALVGGRDYEASQFNRATQARRQAGSLFKLFVYLAAMQKGYEPQSTVVDRPTQIGDWEPQNANGRFRGSVSLRNAFAQSINTVAAQLADEVGIPAVIETAKRLGVQSELPAVPSLALGSAEVTLVEMTRAYAAVATGNLALEPYTVRSIQGTTQQALFTRPGAAPRTEGLGGSRMAMLDLLQAVVREGTGKAARLPNVPAGGKTGTTQEYRDAWFIGFTPDLIVGVWVGNDDNAPMNKVVGGDLPAEIWRDFLSRATPLLAKDKRQAPADKVANADPESSAASAAGANVVRGVPEVMDTGTLAIRGTIVRLEGIQGERGTLARQLARFLRRREVTCAPSDAPGVQRCRIGNYNLSAIILAAGGGRATPDASEELQAAEDQARSARLGVWRRGR</sequence>
<dbReference type="GO" id="GO:0009002">
    <property type="term" value="F:serine-type D-Ala-D-Ala carboxypeptidase activity"/>
    <property type="evidence" value="ECO:0007669"/>
    <property type="project" value="UniProtKB-EC"/>
</dbReference>
<dbReference type="Gene3D" id="3.40.710.10">
    <property type="entry name" value="DD-peptidase/beta-lactamase superfamily"/>
    <property type="match status" value="1"/>
</dbReference>
<keyword evidence="12" id="KW-0961">Cell wall biogenesis/degradation</keyword>
<dbReference type="InterPro" id="IPR001264">
    <property type="entry name" value="Glyco_trans_51"/>
</dbReference>
<evidence type="ECO:0000256" key="5">
    <source>
        <dbReference type="ARBA" id="ARBA00022670"/>
    </source>
</evidence>
<keyword evidence="10" id="KW-0573">Peptidoglycan synthesis</keyword>
<keyword evidence="11" id="KW-0511">Multifunctional enzyme</keyword>
<comment type="catalytic activity">
    <reaction evidence="14">
        <text>[GlcNAc-(1-&gt;4)-Mur2Ac(oyl-L-Ala-gamma-D-Glu-L-Lys-D-Ala-D-Ala)](n)-di-trans,octa-cis-undecaprenyl diphosphate + beta-D-GlcNAc-(1-&gt;4)-Mur2Ac(oyl-L-Ala-gamma-D-Glu-L-Lys-D-Ala-D-Ala)-di-trans,octa-cis-undecaprenyl diphosphate = [GlcNAc-(1-&gt;4)-Mur2Ac(oyl-L-Ala-gamma-D-Glu-L-Lys-D-Ala-D-Ala)](n+1)-di-trans,octa-cis-undecaprenyl diphosphate + di-trans,octa-cis-undecaprenyl diphosphate + H(+)</text>
        <dbReference type="Rhea" id="RHEA:23708"/>
        <dbReference type="Rhea" id="RHEA-COMP:9602"/>
        <dbReference type="Rhea" id="RHEA-COMP:9603"/>
        <dbReference type="ChEBI" id="CHEBI:15378"/>
        <dbReference type="ChEBI" id="CHEBI:58405"/>
        <dbReference type="ChEBI" id="CHEBI:60033"/>
        <dbReference type="ChEBI" id="CHEBI:78435"/>
        <dbReference type="EC" id="2.4.99.28"/>
    </reaction>
</comment>
<dbReference type="InterPro" id="IPR036950">
    <property type="entry name" value="PBP_transglycosylase"/>
</dbReference>
<evidence type="ECO:0000256" key="9">
    <source>
        <dbReference type="ARBA" id="ARBA00022960"/>
    </source>
</evidence>
<dbReference type="GO" id="GO:0008955">
    <property type="term" value="F:peptidoglycan glycosyltransferase activity"/>
    <property type="evidence" value="ECO:0007669"/>
    <property type="project" value="UniProtKB-EC"/>
</dbReference>
<comment type="similarity">
    <text evidence="2">In the C-terminal section; belongs to the transpeptidase family.</text>
</comment>
<evidence type="ECO:0000256" key="4">
    <source>
        <dbReference type="ARBA" id="ARBA00022645"/>
    </source>
</evidence>
<keyword evidence="7" id="KW-0808">Transferase</keyword>
<evidence type="ECO:0000313" key="19">
    <source>
        <dbReference type="EMBL" id="ANY82068.1"/>
    </source>
</evidence>
<dbReference type="GO" id="GO:0071555">
    <property type="term" value="P:cell wall organization"/>
    <property type="evidence" value="ECO:0007669"/>
    <property type="project" value="UniProtKB-KW"/>
</dbReference>
<keyword evidence="16" id="KW-1133">Transmembrane helix</keyword>
<dbReference type="InterPro" id="IPR023346">
    <property type="entry name" value="Lysozyme-like_dom_sf"/>
</dbReference>
<gene>
    <name evidence="19" type="ORF">BB934_25635</name>
</gene>
<dbReference type="NCBIfam" id="TIGR02074">
    <property type="entry name" value="PBP_1a_fam"/>
    <property type="match status" value="1"/>
</dbReference>
<evidence type="ECO:0000256" key="10">
    <source>
        <dbReference type="ARBA" id="ARBA00022984"/>
    </source>
</evidence>
<feature type="compositionally biased region" description="Low complexity" evidence="15">
    <location>
        <begin position="687"/>
        <end position="699"/>
    </location>
</feature>
<keyword evidence="16" id="KW-0472">Membrane</keyword>
<dbReference type="EMBL" id="CP016616">
    <property type="protein sequence ID" value="ANY82068.1"/>
    <property type="molecule type" value="Genomic_DNA"/>
</dbReference>
<dbReference type="GO" id="GO:0008360">
    <property type="term" value="P:regulation of cell shape"/>
    <property type="evidence" value="ECO:0007669"/>
    <property type="project" value="UniProtKB-KW"/>
</dbReference>
<dbReference type="PANTHER" id="PTHR32282:SF33">
    <property type="entry name" value="PEPTIDOGLYCAN GLYCOSYLTRANSFERASE"/>
    <property type="match status" value="1"/>
</dbReference>
<evidence type="ECO:0000256" key="16">
    <source>
        <dbReference type="SAM" id="Phobius"/>
    </source>
</evidence>
<organism evidence="19">
    <name type="scientific">Microvirga ossetica</name>
    <dbReference type="NCBI Taxonomy" id="1882682"/>
    <lineage>
        <taxon>Bacteria</taxon>
        <taxon>Pseudomonadati</taxon>
        <taxon>Pseudomonadota</taxon>
        <taxon>Alphaproteobacteria</taxon>
        <taxon>Hyphomicrobiales</taxon>
        <taxon>Methylobacteriaceae</taxon>
        <taxon>Microvirga</taxon>
    </lineage>
</organism>
<keyword evidence="5" id="KW-0645">Protease</keyword>
<keyword evidence="4" id="KW-0121">Carboxypeptidase</keyword>
<feature type="region of interest" description="Disordered" evidence="15">
    <location>
        <begin position="787"/>
        <end position="806"/>
    </location>
</feature>
<evidence type="ECO:0000256" key="8">
    <source>
        <dbReference type="ARBA" id="ARBA00022801"/>
    </source>
</evidence>
<dbReference type="InterPro" id="IPR001460">
    <property type="entry name" value="PCN-bd_Tpept"/>
</dbReference>
<accession>A0A1B2EQ02</accession>
<evidence type="ECO:0000256" key="3">
    <source>
        <dbReference type="ARBA" id="ARBA00007739"/>
    </source>
</evidence>
<evidence type="ECO:0000256" key="13">
    <source>
        <dbReference type="ARBA" id="ARBA00034000"/>
    </source>
</evidence>
<dbReference type="Pfam" id="PF00912">
    <property type="entry name" value="Transgly"/>
    <property type="match status" value="1"/>
</dbReference>
<evidence type="ECO:0000256" key="6">
    <source>
        <dbReference type="ARBA" id="ARBA00022676"/>
    </source>
</evidence>
<comment type="similarity">
    <text evidence="3">In the N-terminal section; belongs to the glycosyltransferase 51 family.</text>
</comment>
<dbReference type="Gene3D" id="1.10.3810.10">
    <property type="entry name" value="Biosynthetic peptidoglycan transglycosylase-like"/>
    <property type="match status" value="1"/>
</dbReference>
<dbReference type="InterPro" id="IPR012338">
    <property type="entry name" value="Beta-lactam/transpept-like"/>
</dbReference>
<feature type="domain" description="Glycosyl transferase family 51" evidence="18">
    <location>
        <begin position="151"/>
        <end position="315"/>
    </location>
</feature>
<proteinExistence type="inferred from homology"/>
<evidence type="ECO:0000256" key="14">
    <source>
        <dbReference type="ARBA" id="ARBA00049902"/>
    </source>
</evidence>
<feature type="transmembrane region" description="Helical" evidence="16">
    <location>
        <begin position="97"/>
        <end position="117"/>
    </location>
</feature>
<keyword evidence="6" id="KW-0328">Glycosyltransferase</keyword>
<dbReference type="GO" id="GO:0009252">
    <property type="term" value="P:peptidoglycan biosynthetic process"/>
    <property type="evidence" value="ECO:0007669"/>
    <property type="project" value="UniProtKB-UniPathway"/>
</dbReference>